<keyword evidence="4" id="KW-0238">DNA-binding</keyword>
<dbReference type="GO" id="GO:0000156">
    <property type="term" value="F:phosphorelay response regulator activity"/>
    <property type="evidence" value="ECO:0007669"/>
    <property type="project" value="InterPro"/>
</dbReference>
<dbReference type="PROSITE" id="PS50110">
    <property type="entry name" value="RESPONSE_REGULATORY"/>
    <property type="match status" value="1"/>
</dbReference>
<dbReference type="GO" id="GO:0003677">
    <property type="term" value="F:DNA binding"/>
    <property type="evidence" value="ECO:0007669"/>
    <property type="project" value="UniProtKB-KW"/>
</dbReference>
<dbReference type="InterPro" id="IPR007492">
    <property type="entry name" value="LytTR_DNA-bd_dom"/>
</dbReference>
<dbReference type="SUPFAM" id="SSF52172">
    <property type="entry name" value="CheY-like"/>
    <property type="match status" value="1"/>
</dbReference>
<dbReference type="PROSITE" id="PS50930">
    <property type="entry name" value="HTH_LYTTR"/>
    <property type="match status" value="1"/>
</dbReference>
<dbReference type="SMART" id="SM00850">
    <property type="entry name" value="LytTR"/>
    <property type="match status" value="1"/>
</dbReference>
<protein>
    <submittedName>
        <fullName evidence="4">DNA-binding LytR/AlgR family response regulator</fullName>
    </submittedName>
</protein>
<reference evidence="4 5" key="1">
    <citation type="submission" date="2020-08" db="EMBL/GenBank/DDBJ databases">
        <title>Genomic Encyclopedia of Type Strains, Phase IV (KMG-V): Genome sequencing to study the core and pangenomes of soil and plant-associated prokaryotes.</title>
        <authorList>
            <person name="Whitman W."/>
        </authorList>
    </citation>
    <scope>NUCLEOTIDE SEQUENCE [LARGE SCALE GENOMIC DNA]</scope>
    <source>
        <strain evidence="4 5">MP601</strain>
    </source>
</reference>
<feature type="modified residue" description="4-aspartylphosphate" evidence="1">
    <location>
        <position position="55"/>
    </location>
</feature>
<dbReference type="Gene3D" id="2.40.50.1020">
    <property type="entry name" value="LytTr DNA-binding domain"/>
    <property type="match status" value="1"/>
</dbReference>
<evidence type="ECO:0000313" key="5">
    <source>
        <dbReference type="Proteomes" id="UP000548326"/>
    </source>
</evidence>
<dbReference type="AlphaFoldDB" id="A0A841JIH0"/>
<gene>
    <name evidence="4" type="ORF">HDF22_004221</name>
</gene>
<feature type="domain" description="Response regulatory" evidence="2">
    <location>
        <begin position="4"/>
        <end position="115"/>
    </location>
</feature>
<organism evidence="4 5">
    <name type="scientific">Mucilaginibacter lappiensis</name>
    <dbReference type="NCBI Taxonomy" id="354630"/>
    <lineage>
        <taxon>Bacteria</taxon>
        <taxon>Pseudomonadati</taxon>
        <taxon>Bacteroidota</taxon>
        <taxon>Sphingobacteriia</taxon>
        <taxon>Sphingobacteriales</taxon>
        <taxon>Sphingobacteriaceae</taxon>
        <taxon>Mucilaginibacter</taxon>
    </lineage>
</organism>
<dbReference type="SMART" id="SM00448">
    <property type="entry name" value="REC"/>
    <property type="match status" value="1"/>
</dbReference>
<dbReference type="InterPro" id="IPR001789">
    <property type="entry name" value="Sig_transdc_resp-reg_receiver"/>
</dbReference>
<dbReference type="Pfam" id="PF00072">
    <property type="entry name" value="Response_reg"/>
    <property type="match status" value="1"/>
</dbReference>
<dbReference type="PANTHER" id="PTHR37299:SF1">
    <property type="entry name" value="STAGE 0 SPORULATION PROTEIN A HOMOLOG"/>
    <property type="match status" value="1"/>
</dbReference>
<accession>A0A841JIH0</accession>
<evidence type="ECO:0000313" key="4">
    <source>
        <dbReference type="EMBL" id="MBB6130082.1"/>
    </source>
</evidence>
<name>A0A841JIH0_9SPHI</name>
<evidence type="ECO:0000259" key="3">
    <source>
        <dbReference type="PROSITE" id="PS50930"/>
    </source>
</evidence>
<dbReference type="PANTHER" id="PTHR37299">
    <property type="entry name" value="TRANSCRIPTIONAL REGULATOR-RELATED"/>
    <property type="match status" value="1"/>
</dbReference>
<dbReference type="Gene3D" id="3.40.50.2300">
    <property type="match status" value="1"/>
</dbReference>
<dbReference type="InterPro" id="IPR011006">
    <property type="entry name" value="CheY-like_superfamily"/>
</dbReference>
<feature type="domain" description="HTH LytTR-type" evidence="3">
    <location>
        <begin position="130"/>
        <end position="203"/>
    </location>
</feature>
<keyword evidence="1" id="KW-0597">Phosphoprotein</keyword>
<sequence>MIINCIIIEDEPLAMERIKSFVLKVPFLNLLQCFDNGIEAIGFTQTKKTDLLFLDIQMDGFTGIQLLESLTKRPQVIITTAFDKYALKGFDLNVCDYLLKPFTFERFMQAVTKVYDQLLHVENADSKNFIFVKTEYRLEKINLNEVLYIEGMRDYRCIHLNGRKIMTLQTFNEFEQELPSKQFCRVHKSFIVALDKIENIERDRIRIATELIPISDTFREGFYKIIR</sequence>
<comment type="caution">
    <text evidence="4">The sequence shown here is derived from an EMBL/GenBank/DDBJ whole genome shotgun (WGS) entry which is preliminary data.</text>
</comment>
<evidence type="ECO:0000259" key="2">
    <source>
        <dbReference type="PROSITE" id="PS50110"/>
    </source>
</evidence>
<dbReference type="Pfam" id="PF04397">
    <property type="entry name" value="LytTR"/>
    <property type="match status" value="1"/>
</dbReference>
<dbReference type="InterPro" id="IPR046947">
    <property type="entry name" value="LytR-like"/>
</dbReference>
<dbReference type="RefSeq" id="WP_183589005.1">
    <property type="nucleotide sequence ID" value="NZ_JACHCA010000013.1"/>
</dbReference>
<evidence type="ECO:0000256" key="1">
    <source>
        <dbReference type="PROSITE-ProRule" id="PRU00169"/>
    </source>
</evidence>
<dbReference type="EMBL" id="JACHCA010000013">
    <property type="protein sequence ID" value="MBB6130082.1"/>
    <property type="molecule type" value="Genomic_DNA"/>
</dbReference>
<dbReference type="Proteomes" id="UP000548326">
    <property type="component" value="Unassembled WGS sequence"/>
</dbReference>
<proteinExistence type="predicted"/>